<protein>
    <recommendedName>
        <fullName evidence="9">Protein kinase domain-containing protein</fullName>
    </recommendedName>
</protein>
<feature type="compositionally biased region" description="Basic and acidic residues" evidence="8">
    <location>
        <begin position="18"/>
        <end position="33"/>
    </location>
</feature>
<keyword evidence="11" id="KW-1185">Reference proteome</keyword>
<dbReference type="GO" id="GO:0005524">
    <property type="term" value="F:ATP binding"/>
    <property type="evidence" value="ECO:0007669"/>
    <property type="project" value="UniProtKB-UniRule"/>
</dbReference>
<evidence type="ECO:0000256" key="7">
    <source>
        <dbReference type="RuleBase" id="RU000304"/>
    </source>
</evidence>
<gene>
    <name evidence="10" type="ORF">EVOR1521_LOCUS28737</name>
</gene>
<feature type="compositionally biased region" description="Basic residues" evidence="8">
    <location>
        <begin position="1"/>
        <end position="17"/>
    </location>
</feature>
<name>A0AA36JJN4_9DINO</name>
<dbReference type="SUPFAM" id="SSF56112">
    <property type="entry name" value="Protein kinase-like (PK-like)"/>
    <property type="match status" value="1"/>
</dbReference>
<feature type="binding site" evidence="6">
    <location>
        <position position="77"/>
    </location>
    <ligand>
        <name>ATP</name>
        <dbReference type="ChEBI" id="CHEBI:30616"/>
    </ligand>
</feature>
<dbReference type="PROSITE" id="PS00108">
    <property type="entry name" value="PROTEIN_KINASE_ST"/>
    <property type="match status" value="1"/>
</dbReference>
<evidence type="ECO:0000256" key="2">
    <source>
        <dbReference type="ARBA" id="ARBA00022679"/>
    </source>
</evidence>
<dbReference type="Gene3D" id="3.30.200.20">
    <property type="entry name" value="Phosphorylase Kinase, domain 1"/>
    <property type="match status" value="1"/>
</dbReference>
<evidence type="ECO:0000256" key="1">
    <source>
        <dbReference type="ARBA" id="ARBA00022527"/>
    </source>
</evidence>
<evidence type="ECO:0000256" key="6">
    <source>
        <dbReference type="PROSITE-ProRule" id="PRU10141"/>
    </source>
</evidence>
<evidence type="ECO:0000259" key="9">
    <source>
        <dbReference type="PROSITE" id="PS50011"/>
    </source>
</evidence>
<evidence type="ECO:0000313" key="10">
    <source>
        <dbReference type="EMBL" id="CAJ1406904.1"/>
    </source>
</evidence>
<keyword evidence="1 7" id="KW-0723">Serine/threonine-protein kinase</keyword>
<keyword evidence="5 6" id="KW-0067">ATP-binding</keyword>
<comment type="caution">
    <text evidence="10">The sequence shown here is derived from an EMBL/GenBank/DDBJ whole genome shotgun (WGS) entry which is preliminary data.</text>
</comment>
<dbReference type="GO" id="GO:0005634">
    <property type="term" value="C:nucleus"/>
    <property type="evidence" value="ECO:0007669"/>
    <property type="project" value="TreeGrafter"/>
</dbReference>
<dbReference type="Gene3D" id="1.10.510.10">
    <property type="entry name" value="Transferase(Phosphotransferase) domain 1"/>
    <property type="match status" value="1"/>
</dbReference>
<dbReference type="InterPro" id="IPR008271">
    <property type="entry name" value="Ser/Thr_kinase_AS"/>
</dbReference>
<dbReference type="InterPro" id="IPR051175">
    <property type="entry name" value="CLK_kinases"/>
</dbReference>
<evidence type="ECO:0000256" key="8">
    <source>
        <dbReference type="SAM" id="MobiDB-lite"/>
    </source>
</evidence>
<comment type="similarity">
    <text evidence="7">Belongs to the protein kinase superfamily.</text>
</comment>
<dbReference type="InterPro" id="IPR017441">
    <property type="entry name" value="Protein_kinase_ATP_BS"/>
</dbReference>
<evidence type="ECO:0000256" key="4">
    <source>
        <dbReference type="ARBA" id="ARBA00022777"/>
    </source>
</evidence>
<dbReference type="PROSITE" id="PS00107">
    <property type="entry name" value="PROTEIN_KINASE_ATP"/>
    <property type="match status" value="1"/>
</dbReference>
<organism evidence="10 11">
    <name type="scientific">Effrenium voratum</name>
    <dbReference type="NCBI Taxonomy" id="2562239"/>
    <lineage>
        <taxon>Eukaryota</taxon>
        <taxon>Sar</taxon>
        <taxon>Alveolata</taxon>
        <taxon>Dinophyceae</taxon>
        <taxon>Suessiales</taxon>
        <taxon>Symbiodiniaceae</taxon>
        <taxon>Effrenium</taxon>
    </lineage>
</organism>
<dbReference type="SMART" id="SM00220">
    <property type="entry name" value="S_TKc"/>
    <property type="match status" value="1"/>
</dbReference>
<dbReference type="GO" id="GO:0004674">
    <property type="term" value="F:protein serine/threonine kinase activity"/>
    <property type="evidence" value="ECO:0007669"/>
    <property type="project" value="UniProtKB-KW"/>
</dbReference>
<dbReference type="InterPro" id="IPR011009">
    <property type="entry name" value="Kinase-like_dom_sf"/>
</dbReference>
<feature type="domain" description="Protein kinase" evidence="9">
    <location>
        <begin position="48"/>
        <end position="378"/>
    </location>
</feature>
<dbReference type="PANTHER" id="PTHR45646:SF11">
    <property type="entry name" value="SERINE_THREONINE-PROTEIN KINASE DOA"/>
    <property type="match status" value="1"/>
</dbReference>
<proteinExistence type="inferred from homology"/>
<dbReference type="PANTHER" id="PTHR45646">
    <property type="entry name" value="SERINE/THREONINE-PROTEIN KINASE DOA-RELATED"/>
    <property type="match status" value="1"/>
</dbReference>
<reference evidence="10" key="1">
    <citation type="submission" date="2023-08" db="EMBL/GenBank/DDBJ databases">
        <authorList>
            <person name="Chen Y."/>
            <person name="Shah S."/>
            <person name="Dougan E. K."/>
            <person name="Thang M."/>
            <person name="Chan C."/>
        </authorList>
    </citation>
    <scope>NUCLEOTIDE SEQUENCE</scope>
</reference>
<evidence type="ECO:0000313" key="11">
    <source>
        <dbReference type="Proteomes" id="UP001178507"/>
    </source>
</evidence>
<accession>A0AA36JJN4</accession>
<sequence length="477" mass="53291">MARPRSRSRTRARKRRKKDEEVPSHGELRDSQRPHFRWKTGQVLGGRYRVKGHLGDGTFGRVLAAKDRETGVRVAVKVIKAAEHLRELAEEEAQVLREIEALAPAKLLGRSALRVRLLDSFLEQENHFCMVFEELGVSLRDFLKRNGRGVFLADAQEMARQLLQGLAELHHIGFIHTDLKCRNVMLRHGGHYVAPHPRETGESMRPHDCSICLIDFGGCVHRDGACGTAGTRQFRSPELVLGLPWDEKVDVWAAGCIIYMLYFGRRAFSVHENMEHLAMMERLTESRLPLWMVQKALAPEDEEEEAALDLEALQQRLGSPPATLRLPEAAATRAEAVRPLSQQVLLRHGSFLQLLQGLLALDPTGRVAAAKALSAPFLVQQVCGITGAASIQDSEEESIDEPEEFIPPPPSMALVVRQQRQSISAEAYGEWPGPRNKQSQLPRGRALDIRTFLGAQLPALASGDFVVYKCGDKYILL</sequence>
<feature type="region of interest" description="Disordered" evidence="8">
    <location>
        <begin position="1"/>
        <end position="33"/>
    </location>
</feature>
<dbReference type="EMBL" id="CAUJNA010003649">
    <property type="protein sequence ID" value="CAJ1406904.1"/>
    <property type="molecule type" value="Genomic_DNA"/>
</dbReference>
<evidence type="ECO:0000256" key="3">
    <source>
        <dbReference type="ARBA" id="ARBA00022741"/>
    </source>
</evidence>
<dbReference type="PROSITE" id="PS50011">
    <property type="entry name" value="PROTEIN_KINASE_DOM"/>
    <property type="match status" value="1"/>
</dbReference>
<keyword evidence="2" id="KW-0808">Transferase</keyword>
<evidence type="ECO:0000256" key="5">
    <source>
        <dbReference type="ARBA" id="ARBA00022840"/>
    </source>
</evidence>
<keyword evidence="4" id="KW-0418">Kinase</keyword>
<keyword evidence="3 6" id="KW-0547">Nucleotide-binding</keyword>
<dbReference type="Pfam" id="PF00069">
    <property type="entry name" value="Pkinase"/>
    <property type="match status" value="1"/>
</dbReference>
<dbReference type="InterPro" id="IPR000719">
    <property type="entry name" value="Prot_kinase_dom"/>
</dbReference>
<dbReference type="Proteomes" id="UP001178507">
    <property type="component" value="Unassembled WGS sequence"/>
</dbReference>
<dbReference type="AlphaFoldDB" id="A0AA36JJN4"/>